<evidence type="ECO:0000313" key="1">
    <source>
        <dbReference type="EMBL" id="KAI4809885.1"/>
    </source>
</evidence>
<name>A0ACB9WAS9_CHAAC</name>
<reference evidence="1" key="1">
    <citation type="submission" date="2022-05" db="EMBL/GenBank/DDBJ databases">
        <title>Chromosome-level genome of Chaenocephalus aceratus.</title>
        <authorList>
            <person name="Park H."/>
        </authorList>
    </citation>
    <scope>NUCLEOTIDE SEQUENCE</scope>
    <source>
        <strain evidence="1">KU_202001</strain>
    </source>
</reference>
<evidence type="ECO:0000313" key="2">
    <source>
        <dbReference type="Proteomes" id="UP001057452"/>
    </source>
</evidence>
<organism evidence="1 2">
    <name type="scientific">Chaenocephalus aceratus</name>
    <name type="common">Blackfin icefish</name>
    <name type="synonym">Chaenichthys aceratus</name>
    <dbReference type="NCBI Taxonomy" id="36190"/>
    <lineage>
        <taxon>Eukaryota</taxon>
        <taxon>Metazoa</taxon>
        <taxon>Chordata</taxon>
        <taxon>Craniata</taxon>
        <taxon>Vertebrata</taxon>
        <taxon>Euteleostomi</taxon>
        <taxon>Actinopterygii</taxon>
        <taxon>Neopterygii</taxon>
        <taxon>Teleostei</taxon>
        <taxon>Neoteleostei</taxon>
        <taxon>Acanthomorphata</taxon>
        <taxon>Eupercaria</taxon>
        <taxon>Perciformes</taxon>
        <taxon>Notothenioidei</taxon>
        <taxon>Channichthyidae</taxon>
        <taxon>Chaenocephalus</taxon>
    </lineage>
</organism>
<accession>A0ACB9WAS9</accession>
<sequence length="1439" mass="162852">MKITCTAFVLLIQALRSLALDDSPFQLTNKDTGFCLVKYNTYYCNNVRWTNGDRLQVQWSHKCLGAQGKSVGSEISLYVCDETSDLQKWECTNGTLLALKGQELYIELTADNTAVLSKTVGPNNHLTLSGTSSGACSRAYREFFTIGGNANGRLCMFPFQYKDKWYTQCTTDDNPENRRWCAVQTKYDDQLWGYCPTNSKEHWNKHITTEAYYQLNTQSALTWAQAEASCKQQVSSLLSITDPHQQAYLTALLGREGRGQGDKLWTGLIKNPEHGWHWSNGRAFRYLNWDSGHPLPNPGHDCGIVDPAVQYLWQSSTCTKKLGYICYSERAVTPPTTETGFCSRPWIPYNGHCFHLNRAQKKWSDAQQVCRREGGDLVSIRNVEDQSFVISQLGYASTDELWIGLNDNKTERLFDWIDHSAVTFTSWELGKPAVFSDAEDCVLIRGENGNWADRVCEEKHGFICMKMSASQPSGDEVEQDVGCKTGWKRHGSYCYFVGTETKTFDEANNYCKTSDSYLADVSNGVDNAFLVSLVGLRPEKYFWLGLSNQNDIDQFVWTNANSVRFTHWNAEMPGHQQGCVAMTTGFFAGLWDVLPCTNKEKYICKHLAEGAVLTPAPPTQAPLKCADGWTPIGARDFCYKLFPEPSESKRTWYDARDYCRTIGGDLLSIHSGLELTFVKTVSAAVWIGLSAPDPVTGYVWSDGSPVNFLYWQDGEPNNKNNVESCAEFRTYLRSGSWSDVNCEKNNKWLCQIRTGATPKPPPDPGIPDYNKTSDGWLEWNGTQYYINNKKMAMEKARRFCQQRHGDLVTIDSEAERVFLWNQIFKSQSSHWIGLDVDLDGTYEWMDSSPVVFQSWNEGQPDFKYHDENCATMGYSTGFWHNHNCGFEYGSICKRSGSPPANTTVAPTVAPKGGCPPQWKQLNHKCYSIIKDQKETWNGARKQCKAMGGNLASISSRHVEVFLITQMADTPTTDLWIGLRKSYQEAFYWTDGQPRQYVNLNLESFEYRLFRLLWDQQDYRRSMEILRIAQMEQCAVITTNYSFGIGKWIGKSCNDTNGFVCLKSVDPSFPDSPEPTTSSDYVKILNDSVKVVTQNMSWDTAKKHCEDDGARLVSLQNNWSQAYVELLALNLKAPLWIGLNKNQTNGYFRYIDGWFLKCSHWGENEPSRDRPCVYVDVDGKWKTADCKQIMNSVCMKSTDVPPTEPSVFTGICPEDSDALNTGGKNNWLPFHGYCYKFFSEMKAWGDASASCLRHGGSLASIEHPFEQDFIQSNAHIFKDSHSSFWIGLFKTHKGEWLWLDKTIMDYTYWDEDQPDDGSHGGISTSDGTWTTNDQRSRRAYICKTPQVLAPTTPTTPTTHRVPFSHIALAVVVSIIGIATGTVIAFLLHKKFVHRLSIPVNLNTFNNPLFFSKEKSHTGVVDTEKLVENAEEDSPEPVVSV</sequence>
<proteinExistence type="predicted"/>
<dbReference type="EMBL" id="CM043801">
    <property type="protein sequence ID" value="KAI4809885.1"/>
    <property type="molecule type" value="Genomic_DNA"/>
</dbReference>
<gene>
    <name evidence="1" type="ORF">KUCAC02_018741</name>
</gene>
<keyword evidence="2" id="KW-1185">Reference proteome</keyword>
<dbReference type="Proteomes" id="UP001057452">
    <property type="component" value="Chromosome 17"/>
</dbReference>
<comment type="caution">
    <text evidence="1">The sequence shown here is derived from an EMBL/GenBank/DDBJ whole genome shotgun (WGS) entry which is preliminary data.</text>
</comment>
<protein>
    <submittedName>
        <fullName evidence="1">Uncharacterized protein</fullName>
    </submittedName>
</protein>